<evidence type="ECO:0000313" key="7">
    <source>
        <dbReference type="Proteomes" id="UP000318626"/>
    </source>
</evidence>
<dbReference type="InterPro" id="IPR002130">
    <property type="entry name" value="Cyclophilin-type_PPIase_dom"/>
</dbReference>
<evidence type="ECO:0000259" key="5">
    <source>
        <dbReference type="PROSITE" id="PS50072"/>
    </source>
</evidence>
<feature type="chain" id="PRO_5022260734" description="Peptidyl-prolyl cis-trans isomerase" evidence="3">
    <location>
        <begin position="24"/>
        <end position="241"/>
    </location>
</feature>
<evidence type="ECO:0000256" key="3">
    <source>
        <dbReference type="RuleBase" id="RU363019"/>
    </source>
</evidence>
<feature type="signal peptide" evidence="3">
    <location>
        <begin position="1"/>
        <end position="23"/>
    </location>
</feature>
<dbReference type="EC" id="5.2.1.8" evidence="3"/>
<feature type="region of interest" description="Disordered" evidence="4">
    <location>
        <begin position="29"/>
        <end position="68"/>
    </location>
</feature>
<dbReference type="InterPro" id="IPR029000">
    <property type="entry name" value="Cyclophilin-like_dom_sf"/>
</dbReference>
<dbReference type="InterPro" id="IPR044665">
    <property type="entry name" value="E_coli_cyclophilin_A-like"/>
</dbReference>
<name>A0A518CA91_9BACT</name>
<keyword evidence="7" id="KW-1185">Reference proteome</keyword>
<dbReference type="PROSITE" id="PS51257">
    <property type="entry name" value="PROKAR_LIPOPROTEIN"/>
    <property type="match status" value="1"/>
</dbReference>
<comment type="catalytic activity">
    <reaction evidence="3">
        <text>[protein]-peptidylproline (omega=180) = [protein]-peptidylproline (omega=0)</text>
        <dbReference type="Rhea" id="RHEA:16237"/>
        <dbReference type="Rhea" id="RHEA-COMP:10747"/>
        <dbReference type="Rhea" id="RHEA-COMP:10748"/>
        <dbReference type="ChEBI" id="CHEBI:83833"/>
        <dbReference type="ChEBI" id="CHEBI:83834"/>
        <dbReference type="EC" id="5.2.1.8"/>
    </reaction>
</comment>
<dbReference type="PRINTS" id="PR00153">
    <property type="entry name" value="CSAPPISMRASE"/>
</dbReference>
<accession>A0A518CA91</accession>
<comment type="function">
    <text evidence="3">PPIases accelerate the folding of proteins. It catalyzes the cis-trans isomerization of proline imidic peptide bonds in oligopeptides.</text>
</comment>
<dbReference type="EMBL" id="CP036289">
    <property type="protein sequence ID" value="QDU76104.1"/>
    <property type="molecule type" value="Genomic_DNA"/>
</dbReference>
<keyword evidence="2 3" id="KW-0413">Isomerase</keyword>
<evidence type="ECO:0000256" key="1">
    <source>
        <dbReference type="ARBA" id="ARBA00023110"/>
    </source>
</evidence>
<dbReference type="Proteomes" id="UP000318626">
    <property type="component" value="Chromosome"/>
</dbReference>
<feature type="compositionally biased region" description="Basic and acidic residues" evidence="4">
    <location>
        <begin position="58"/>
        <end position="68"/>
    </location>
</feature>
<dbReference type="Pfam" id="PF00160">
    <property type="entry name" value="Pro_isomerase"/>
    <property type="match status" value="1"/>
</dbReference>
<keyword evidence="1 3" id="KW-0697">Rotamase</keyword>
<dbReference type="GO" id="GO:0003755">
    <property type="term" value="F:peptidyl-prolyl cis-trans isomerase activity"/>
    <property type="evidence" value="ECO:0007669"/>
    <property type="project" value="UniProtKB-UniRule"/>
</dbReference>
<dbReference type="SUPFAM" id="SSF50891">
    <property type="entry name" value="Cyclophilin-like"/>
    <property type="match status" value="1"/>
</dbReference>
<evidence type="ECO:0000256" key="2">
    <source>
        <dbReference type="ARBA" id="ARBA00023235"/>
    </source>
</evidence>
<gene>
    <name evidence="6" type="primary">ppiA</name>
    <name evidence="6" type="ORF">Pan97_31490</name>
</gene>
<dbReference type="Gene3D" id="2.40.100.10">
    <property type="entry name" value="Cyclophilin-like"/>
    <property type="match status" value="1"/>
</dbReference>
<feature type="compositionally biased region" description="Polar residues" evidence="4">
    <location>
        <begin position="41"/>
        <end position="57"/>
    </location>
</feature>
<sequence precursor="true">MKFPHLSSSVAVIGFAVCLGLFTAGCGSSDSANPPAVSINDPGSSGTDMTSHTVSTDVRSEPGKRSDFRGEEFPEVVLTTTKGDIHLRLDAKKAPATVDNFLTNYVSTNHYDGTIFHYVQPKGMVLGGLFDANMNPRETKSEIQNEAMNGLKNKRGTIAMSRDPSFIHSSTCQFFINCADNTMFDHIGTDDSSSFGYCVFGEVIDGMDVVDAISRVEVQSSDGFVNLPREPVQILSAQRVK</sequence>
<dbReference type="AlphaFoldDB" id="A0A518CA91"/>
<proteinExistence type="inferred from homology"/>
<reference evidence="7" key="1">
    <citation type="submission" date="2019-02" db="EMBL/GenBank/DDBJ databases">
        <title>Deep-cultivation of Planctomycetes and their phenomic and genomic characterization uncovers novel biology.</title>
        <authorList>
            <person name="Wiegand S."/>
            <person name="Jogler M."/>
            <person name="Boedeker C."/>
            <person name="Pinto D."/>
            <person name="Vollmers J."/>
            <person name="Rivas-Marin E."/>
            <person name="Kohn T."/>
            <person name="Peeters S.H."/>
            <person name="Heuer A."/>
            <person name="Rast P."/>
            <person name="Oberbeckmann S."/>
            <person name="Bunk B."/>
            <person name="Jeske O."/>
            <person name="Meyerdierks A."/>
            <person name="Storesund J.E."/>
            <person name="Kallscheuer N."/>
            <person name="Luecker S."/>
            <person name="Lage O.M."/>
            <person name="Pohl T."/>
            <person name="Merkel B.J."/>
            <person name="Hornburger P."/>
            <person name="Mueller R.-W."/>
            <person name="Bruemmer F."/>
            <person name="Labrenz M."/>
            <person name="Spormann A.M."/>
            <person name="Op den Camp H."/>
            <person name="Overmann J."/>
            <person name="Amann R."/>
            <person name="Jetten M.S.M."/>
            <person name="Mascher T."/>
            <person name="Medema M.H."/>
            <person name="Devos D.P."/>
            <person name="Kaster A.-K."/>
            <person name="Ovreas L."/>
            <person name="Rohde M."/>
            <person name="Galperin M.Y."/>
            <person name="Jogler C."/>
        </authorList>
    </citation>
    <scope>NUCLEOTIDE SEQUENCE [LARGE SCALE GENOMIC DNA]</scope>
    <source>
        <strain evidence="7">Pan97</strain>
    </source>
</reference>
<organism evidence="6 7">
    <name type="scientific">Bremerella volcania</name>
    <dbReference type="NCBI Taxonomy" id="2527984"/>
    <lineage>
        <taxon>Bacteria</taxon>
        <taxon>Pseudomonadati</taxon>
        <taxon>Planctomycetota</taxon>
        <taxon>Planctomycetia</taxon>
        <taxon>Pirellulales</taxon>
        <taxon>Pirellulaceae</taxon>
        <taxon>Bremerella</taxon>
    </lineage>
</organism>
<feature type="domain" description="PPIase cyclophilin-type" evidence="5">
    <location>
        <begin position="72"/>
        <end position="239"/>
    </location>
</feature>
<dbReference type="RefSeq" id="WP_196782113.1">
    <property type="nucleotide sequence ID" value="NZ_CP036289.1"/>
</dbReference>
<dbReference type="PANTHER" id="PTHR43246">
    <property type="entry name" value="PEPTIDYL-PROLYL CIS-TRANS ISOMERASE CYP38, CHLOROPLASTIC"/>
    <property type="match status" value="1"/>
</dbReference>
<protein>
    <recommendedName>
        <fullName evidence="3">Peptidyl-prolyl cis-trans isomerase</fullName>
        <shortName evidence="3">PPIase</shortName>
        <ecNumber evidence="3">5.2.1.8</ecNumber>
    </recommendedName>
</protein>
<dbReference type="KEGG" id="bvo:Pan97_31490"/>
<dbReference type="PROSITE" id="PS50072">
    <property type="entry name" value="CSA_PPIASE_2"/>
    <property type="match status" value="1"/>
</dbReference>
<evidence type="ECO:0000313" key="6">
    <source>
        <dbReference type="EMBL" id="QDU76104.1"/>
    </source>
</evidence>
<keyword evidence="3" id="KW-0732">Signal</keyword>
<evidence type="ECO:0000256" key="4">
    <source>
        <dbReference type="SAM" id="MobiDB-lite"/>
    </source>
</evidence>
<comment type="similarity">
    <text evidence="3">Belongs to the cyclophilin-type PPIase family.</text>
</comment>